<keyword evidence="10 14" id="KW-0460">Magnesium</keyword>
<protein>
    <recommendedName>
        <fullName evidence="4 13">Pyruvate kinase</fullName>
        <ecNumber evidence="4 13">2.7.1.40</ecNumber>
    </recommendedName>
</protein>
<dbReference type="NCBIfam" id="NF004491">
    <property type="entry name" value="PRK05826.1"/>
    <property type="match status" value="1"/>
</dbReference>
<comment type="catalytic activity">
    <reaction evidence="14">
        <text>pyruvate + ATP = phosphoenolpyruvate + ADP + H(+)</text>
        <dbReference type="Rhea" id="RHEA:18157"/>
        <dbReference type="ChEBI" id="CHEBI:15361"/>
        <dbReference type="ChEBI" id="CHEBI:15378"/>
        <dbReference type="ChEBI" id="CHEBI:30616"/>
        <dbReference type="ChEBI" id="CHEBI:58702"/>
        <dbReference type="ChEBI" id="CHEBI:456216"/>
        <dbReference type="EC" id="2.7.1.40"/>
    </reaction>
</comment>
<dbReference type="InterPro" id="IPR015795">
    <property type="entry name" value="Pyrv_Knase_C"/>
</dbReference>
<dbReference type="Gene3D" id="3.20.20.60">
    <property type="entry name" value="Phosphoenolpyruvate-binding domains"/>
    <property type="match status" value="1"/>
</dbReference>
<dbReference type="UniPathway" id="UPA00109">
    <property type="reaction ID" value="UER00188"/>
</dbReference>
<dbReference type="SUPFAM" id="SSF50800">
    <property type="entry name" value="PK beta-barrel domain-like"/>
    <property type="match status" value="1"/>
</dbReference>
<dbReference type="InterPro" id="IPR015813">
    <property type="entry name" value="Pyrv/PenolPyrv_kinase-like_dom"/>
</dbReference>
<evidence type="ECO:0000256" key="8">
    <source>
        <dbReference type="ARBA" id="ARBA00022777"/>
    </source>
</evidence>
<dbReference type="NCBIfam" id="TIGR01064">
    <property type="entry name" value="pyruv_kin"/>
    <property type="match status" value="1"/>
</dbReference>
<dbReference type="Gene3D" id="3.40.1380.20">
    <property type="entry name" value="Pyruvate kinase, C-terminal domain"/>
    <property type="match status" value="1"/>
</dbReference>
<dbReference type="GO" id="GO:0004743">
    <property type="term" value="F:pyruvate kinase activity"/>
    <property type="evidence" value="ECO:0007669"/>
    <property type="project" value="UniProtKB-UniRule"/>
</dbReference>
<keyword evidence="11 14" id="KW-0324">Glycolysis</keyword>
<proteinExistence type="inferred from homology"/>
<dbReference type="EC" id="2.7.1.40" evidence="4 13"/>
<evidence type="ECO:0000313" key="17">
    <source>
        <dbReference type="EMBL" id="GBC98066.1"/>
    </source>
</evidence>
<sequence>MMRRAKIVATVGPATMDEGKLRALLRAGVDVVRINCSHGTAEQHRQMAQTVRRVAAELNKPVALLWDLQGPRLRVAALPAPVSLADGAEVVLCSPAAAASVTDALCLPVEAPYLATAVRAGQRILVDDGRIELETLRTDGERVRCRVVRGGTVQSHKGINIPGAKLAVPILSEEDLTDLRDGLQSGTDFVALSFVRSAEDIEVLRNAIHAHGADVPVIAKLERPEALERLDEILRAADGVMVARGDLGVELPPEEVPLAQKRIIAEANRQFVPVITATQMLESMVDSPRPTRAEASDVANAVLDGSDALMLSGETAVGKFPVEAVTMMHRIICAAETQLLKSQPVYEGRGEGEESIAHAVSDAACLAAADVKAKAIVVFTQSGSTALFVSKRRPKAPVIAFTPDEKVQRRLSLLWGVIPKCLSFADSTDELIRLMDERLETDGIAQAGDVVVIVAGIPLSARGRANFLKIHIVGKSE</sequence>
<evidence type="ECO:0000256" key="11">
    <source>
        <dbReference type="ARBA" id="ARBA00023152"/>
    </source>
</evidence>
<gene>
    <name evidence="17" type="primary">pyk</name>
    <name evidence="17" type="ORF">HRbin17_00561</name>
</gene>
<dbReference type="InterPro" id="IPR018209">
    <property type="entry name" value="Pyrv_Knase_AS"/>
</dbReference>
<evidence type="ECO:0000256" key="14">
    <source>
        <dbReference type="RuleBase" id="RU000504"/>
    </source>
</evidence>
<dbReference type="InterPro" id="IPR011037">
    <property type="entry name" value="Pyrv_Knase-like_insert_dom_sf"/>
</dbReference>
<comment type="pathway">
    <text evidence="2 14">Carbohydrate degradation; glycolysis; pyruvate from D-glyceraldehyde 3-phosphate: step 5/5.</text>
</comment>
<feature type="domain" description="Pyruvate kinase barrel" evidence="15">
    <location>
        <begin position="2"/>
        <end position="325"/>
    </location>
</feature>
<evidence type="ECO:0000256" key="10">
    <source>
        <dbReference type="ARBA" id="ARBA00022842"/>
    </source>
</evidence>
<name>A0A2H5XA42_9BACT</name>
<dbReference type="SUPFAM" id="SSF51621">
    <property type="entry name" value="Phosphoenolpyruvate/pyruvate domain"/>
    <property type="match status" value="1"/>
</dbReference>
<dbReference type="NCBIfam" id="NF004978">
    <property type="entry name" value="PRK06354.1"/>
    <property type="match status" value="1"/>
</dbReference>
<dbReference type="InterPro" id="IPR015806">
    <property type="entry name" value="Pyrv_Knase_insert_dom_sf"/>
</dbReference>
<comment type="caution">
    <text evidence="17">The sequence shown here is derived from an EMBL/GenBank/DDBJ whole genome shotgun (WGS) entry which is preliminary data.</text>
</comment>
<evidence type="ECO:0000256" key="1">
    <source>
        <dbReference type="ARBA" id="ARBA00001958"/>
    </source>
</evidence>
<dbReference type="GO" id="GO:0016301">
    <property type="term" value="F:kinase activity"/>
    <property type="evidence" value="ECO:0007669"/>
    <property type="project" value="UniProtKB-KW"/>
</dbReference>
<dbReference type="PROSITE" id="PS00110">
    <property type="entry name" value="PYRUVATE_KINASE"/>
    <property type="match status" value="1"/>
</dbReference>
<keyword evidence="12 17" id="KW-0670">Pyruvate</keyword>
<keyword evidence="7" id="KW-0547">Nucleotide-binding</keyword>
<organism evidence="17 18">
    <name type="scientific">Candidatus Fervidibacter japonicus</name>
    <dbReference type="NCBI Taxonomy" id="2035412"/>
    <lineage>
        <taxon>Bacteria</taxon>
        <taxon>Candidatus Fervidibacterota</taxon>
        <taxon>Candidatus Fervidibacter</taxon>
    </lineage>
</organism>
<dbReference type="GO" id="GO:0030955">
    <property type="term" value="F:potassium ion binding"/>
    <property type="evidence" value="ECO:0007669"/>
    <property type="project" value="UniProtKB-UniRule"/>
</dbReference>
<dbReference type="Pfam" id="PF00224">
    <property type="entry name" value="PK"/>
    <property type="match status" value="1"/>
</dbReference>
<reference evidence="18" key="1">
    <citation type="submission" date="2017-09" db="EMBL/GenBank/DDBJ databases">
        <title>Metaegenomics of thermophilic ammonia-oxidizing enrichment culture.</title>
        <authorList>
            <person name="Kato S."/>
            <person name="Suzuki K."/>
        </authorList>
    </citation>
    <scope>NUCLEOTIDE SEQUENCE [LARGE SCALE GENOMIC DNA]</scope>
</reference>
<keyword evidence="6" id="KW-0479">Metal-binding</keyword>
<evidence type="ECO:0000256" key="3">
    <source>
        <dbReference type="ARBA" id="ARBA00008663"/>
    </source>
</evidence>
<comment type="similarity">
    <text evidence="3 14">Belongs to the pyruvate kinase family.</text>
</comment>
<evidence type="ECO:0000256" key="5">
    <source>
        <dbReference type="ARBA" id="ARBA00022679"/>
    </source>
</evidence>
<accession>A0A2H5XA42</accession>
<dbReference type="PANTHER" id="PTHR11817">
    <property type="entry name" value="PYRUVATE KINASE"/>
    <property type="match status" value="1"/>
</dbReference>
<dbReference type="InterPro" id="IPR015793">
    <property type="entry name" value="Pyrv_Knase_brl"/>
</dbReference>
<dbReference type="GO" id="GO:0005524">
    <property type="term" value="F:ATP binding"/>
    <property type="evidence" value="ECO:0007669"/>
    <property type="project" value="UniProtKB-KW"/>
</dbReference>
<keyword evidence="8 14" id="KW-0418">Kinase</keyword>
<dbReference type="InterPro" id="IPR040442">
    <property type="entry name" value="Pyrv_kinase-like_dom_sf"/>
</dbReference>
<dbReference type="EMBL" id="BEHT01000005">
    <property type="protein sequence ID" value="GBC98066.1"/>
    <property type="molecule type" value="Genomic_DNA"/>
</dbReference>
<evidence type="ECO:0000256" key="2">
    <source>
        <dbReference type="ARBA" id="ARBA00004997"/>
    </source>
</evidence>
<keyword evidence="9" id="KW-0067">ATP-binding</keyword>
<dbReference type="InterPro" id="IPR036918">
    <property type="entry name" value="Pyrv_Knase_C_sf"/>
</dbReference>
<dbReference type="AlphaFoldDB" id="A0A2H5XA42"/>
<evidence type="ECO:0000256" key="4">
    <source>
        <dbReference type="ARBA" id="ARBA00012142"/>
    </source>
</evidence>
<evidence type="ECO:0000259" key="16">
    <source>
        <dbReference type="Pfam" id="PF02887"/>
    </source>
</evidence>
<evidence type="ECO:0000256" key="9">
    <source>
        <dbReference type="ARBA" id="ARBA00022840"/>
    </source>
</evidence>
<evidence type="ECO:0000259" key="15">
    <source>
        <dbReference type="Pfam" id="PF00224"/>
    </source>
</evidence>
<evidence type="ECO:0000256" key="12">
    <source>
        <dbReference type="ARBA" id="ARBA00023317"/>
    </source>
</evidence>
<evidence type="ECO:0000256" key="13">
    <source>
        <dbReference type="NCBIfam" id="TIGR01064"/>
    </source>
</evidence>
<comment type="cofactor">
    <cofactor evidence="1">
        <name>K(+)</name>
        <dbReference type="ChEBI" id="CHEBI:29103"/>
    </cofactor>
</comment>
<dbReference type="InterPro" id="IPR001697">
    <property type="entry name" value="Pyr_Knase"/>
</dbReference>
<dbReference type="GO" id="GO:0000287">
    <property type="term" value="F:magnesium ion binding"/>
    <property type="evidence" value="ECO:0007669"/>
    <property type="project" value="UniProtKB-UniRule"/>
</dbReference>
<feature type="domain" description="Pyruvate kinase C-terminal" evidence="16">
    <location>
        <begin position="358"/>
        <end position="471"/>
    </location>
</feature>
<dbReference type="SUPFAM" id="SSF52935">
    <property type="entry name" value="PK C-terminal domain-like"/>
    <property type="match status" value="1"/>
</dbReference>
<dbReference type="PRINTS" id="PR01050">
    <property type="entry name" value="PYRUVTKNASE"/>
</dbReference>
<dbReference type="Gene3D" id="2.40.33.10">
    <property type="entry name" value="PK beta-barrel domain-like"/>
    <property type="match status" value="1"/>
</dbReference>
<keyword evidence="5 14" id="KW-0808">Transferase</keyword>
<dbReference type="Pfam" id="PF02887">
    <property type="entry name" value="PK_C"/>
    <property type="match status" value="1"/>
</dbReference>
<dbReference type="Proteomes" id="UP000236173">
    <property type="component" value="Unassembled WGS sequence"/>
</dbReference>
<evidence type="ECO:0000256" key="7">
    <source>
        <dbReference type="ARBA" id="ARBA00022741"/>
    </source>
</evidence>
<evidence type="ECO:0000313" key="18">
    <source>
        <dbReference type="Proteomes" id="UP000236173"/>
    </source>
</evidence>
<evidence type="ECO:0000256" key="6">
    <source>
        <dbReference type="ARBA" id="ARBA00022723"/>
    </source>
</evidence>